<keyword evidence="2" id="KW-0186">Copper</keyword>
<gene>
    <name evidence="5" type="primary">ivoB-0</name>
    <name evidence="5" type="ORF">Forpi1262_v018356</name>
</gene>
<sequence length="376" mass="41139">MLISFQNLVLLAASAKASLACPSPANNKSAAKCSQPRIRKECSSEQAAYIDAIQCLKTAPSKGTSIFDTLESRYDDFVALHINATRGGQEAPSLINQPPNNGTQSHVTVYGVHGVGVFLPWHRYAIWTFESVLREECNYTAAQPYWDWTLDSPASNGSLFKSPVLQAFGGDGSATDNCVKDGPFTGDTYLNIGPSESYAKNPRCLKRAITEDLFNTSSSWDDIYPPTMSRKSYVQLQAFIDGLDFIPEKDKVATGATAHPHSMGHSVIGGDFMDVYSSPNDPIFWLHHTQLDYMWSLWQKADKSRLADIGGARTLNGFGPSGNEVELTTLDTPLWMGFMNDDIPVKAVMDTINGDGEGVLCYEYDESPSLAGKQGF</sequence>
<proteinExistence type="predicted"/>
<feature type="domain" description="Tyrosinase copper-binding" evidence="4">
    <location>
        <begin position="281"/>
        <end position="292"/>
    </location>
</feature>
<feature type="signal peptide" evidence="3">
    <location>
        <begin position="1"/>
        <end position="20"/>
    </location>
</feature>
<evidence type="ECO:0000313" key="6">
    <source>
        <dbReference type="Proteomes" id="UP000693942"/>
    </source>
</evidence>
<evidence type="ECO:0000313" key="5">
    <source>
        <dbReference type="EMBL" id="KAG7405743.1"/>
    </source>
</evidence>
<name>A0A8J5NJX7_FUSOX</name>
<dbReference type="GO" id="GO:0016491">
    <property type="term" value="F:oxidoreductase activity"/>
    <property type="evidence" value="ECO:0007669"/>
    <property type="project" value="InterPro"/>
</dbReference>
<protein>
    <submittedName>
        <fullName evidence="5">N-acetyl-6-hydroxytryptophan oxidase ivoB</fullName>
    </submittedName>
</protein>
<feature type="chain" id="PRO_5035302065" evidence="3">
    <location>
        <begin position="21"/>
        <end position="376"/>
    </location>
</feature>
<comment type="caution">
    <text evidence="5">The sequence shown here is derived from an EMBL/GenBank/DDBJ whole genome shotgun (WGS) entry which is preliminary data.</text>
</comment>
<dbReference type="Pfam" id="PF00264">
    <property type="entry name" value="Tyrosinase"/>
    <property type="match status" value="1"/>
</dbReference>
<dbReference type="InterPro" id="IPR050316">
    <property type="entry name" value="Tyrosinase/Hemocyanin"/>
</dbReference>
<evidence type="ECO:0000256" key="3">
    <source>
        <dbReference type="SAM" id="SignalP"/>
    </source>
</evidence>
<dbReference type="Proteomes" id="UP000693942">
    <property type="component" value="Unassembled WGS sequence"/>
</dbReference>
<dbReference type="AlphaFoldDB" id="A0A8J5NJX7"/>
<evidence type="ECO:0000259" key="4">
    <source>
        <dbReference type="PROSITE" id="PS00498"/>
    </source>
</evidence>
<dbReference type="EMBL" id="JAELUR010000032">
    <property type="protein sequence ID" value="KAG7405743.1"/>
    <property type="molecule type" value="Genomic_DNA"/>
</dbReference>
<dbReference type="PANTHER" id="PTHR11474:SF126">
    <property type="entry name" value="TYROSINASE-LIKE PROTEIN TYR-1-RELATED"/>
    <property type="match status" value="1"/>
</dbReference>
<evidence type="ECO:0000256" key="2">
    <source>
        <dbReference type="ARBA" id="ARBA00023008"/>
    </source>
</evidence>
<dbReference type="GO" id="GO:0046872">
    <property type="term" value="F:metal ion binding"/>
    <property type="evidence" value="ECO:0007669"/>
    <property type="project" value="UniProtKB-KW"/>
</dbReference>
<dbReference type="InterPro" id="IPR002227">
    <property type="entry name" value="Tyrosinase_Cu-bd"/>
</dbReference>
<evidence type="ECO:0000256" key="1">
    <source>
        <dbReference type="ARBA" id="ARBA00022723"/>
    </source>
</evidence>
<accession>A0A8J5NJX7</accession>
<keyword evidence="3" id="KW-0732">Signal</keyword>
<reference evidence="5" key="1">
    <citation type="submission" date="2021-04" db="EMBL/GenBank/DDBJ databases">
        <title>First draft genome resource for Brassicaceae pathogens Fusarium oxysporum f. sp. raphani and Fusarium oxysporum f. sp. rapae.</title>
        <authorList>
            <person name="Asai S."/>
        </authorList>
    </citation>
    <scope>NUCLEOTIDE SEQUENCE</scope>
    <source>
        <strain evidence="5">Tf1262</strain>
    </source>
</reference>
<dbReference type="PRINTS" id="PR00092">
    <property type="entry name" value="TYROSINASE"/>
</dbReference>
<organism evidence="5 6">
    <name type="scientific">Fusarium oxysporum f. sp. raphani</name>
    <dbReference type="NCBI Taxonomy" id="96318"/>
    <lineage>
        <taxon>Eukaryota</taxon>
        <taxon>Fungi</taxon>
        <taxon>Dikarya</taxon>
        <taxon>Ascomycota</taxon>
        <taxon>Pezizomycotina</taxon>
        <taxon>Sordariomycetes</taxon>
        <taxon>Hypocreomycetidae</taxon>
        <taxon>Hypocreales</taxon>
        <taxon>Nectriaceae</taxon>
        <taxon>Fusarium</taxon>
        <taxon>Fusarium oxysporum species complex</taxon>
    </lineage>
</organism>
<dbReference type="SUPFAM" id="SSF48056">
    <property type="entry name" value="Di-copper centre-containing domain"/>
    <property type="match status" value="1"/>
</dbReference>
<dbReference type="Gene3D" id="1.10.1280.10">
    <property type="entry name" value="Di-copper center containing domain from catechol oxidase"/>
    <property type="match status" value="1"/>
</dbReference>
<dbReference type="PROSITE" id="PS00498">
    <property type="entry name" value="TYROSINASE_2"/>
    <property type="match status" value="1"/>
</dbReference>
<dbReference type="InterPro" id="IPR008922">
    <property type="entry name" value="Di-copper_centre_dom_sf"/>
</dbReference>
<keyword evidence="1" id="KW-0479">Metal-binding</keyword>
<dbReference type="PANTHER" id="PTHR11474">
    <property type="entry name" value="TYROSINASE FAMILY MEMBER"/>
    <property type="match status" value="1"/>
</dbReference>